<name>L7JQW8_TRAHO</name>
<evidence type="ECO:0000313" key="2">
    <source>
        <dbReference type="Proteomes" id="UP000011185"/>
    </source>
</evidence>
<protein>
    <submittedName>
        <fullName evidence="1">Uncharacterized protein</fullName>
    </submittedName>
</protein>
<organism evidence="1 2">
    <name type="scientific">Trachipleistophora hominis</name>
    <name type="common">Microsporidian parasite</name>
    <dbReference type="NCBI Taxonomy" id="72359"/>
    <lineage>
        <taxon>Eukaryota</taxon>
        <taxon>Fungi</taxon>
        <taxon>Fungi incertae sedis</taxon>
        <taxon>Microsporidia</taxon>
        <taxon>Pleistophoridae</taxon>
        <taxon>Trachipleistophora</taxon>
    </lineage>
</organism>
<dbReference type="AlphaFoldDB" id="L7JQW8"/>
<accession>L7JQW8</accession>
<dbReference type="HOGENOM" id="CLU_3260845_0_0_1"/>
<proteinExistence type="predicted"/>
<gene>
    <name evidence="1" type="ORF">THOM_3238</name>
</gene>
<dbReference type="EMBL" id="JH994100">
    <property type="protein sequence ID" value="ELQ73863.1"/>
    <property type="molecule type" value="Genomic_DNA"/>
</dbReference>
<dbReference type="InParanoid" id="L7JQW8"/>
<keyword evidence="2" id="KW-1185">Reference proteome</keyword>
<sequence>MRMDGKMGGTSMHNLIDAAGDGNGAIVVVREDVEIKRKVKKA</sequence>
<dbReference type="Proteomes" id="UP000011185">
    <property type="component" value="Unassembled WGS sequence"/>
</dbReference>
<reference evidence="1 2" key="1">
    <citation type="journal article" date="2012" name="PLoS Pathog.">
        <title>The genome of the obligate intracellular parasite Trachipleistophora hominis: new insights into microsporidian genome dynamics and reductive evolution.</title>
        <authorList>
            <person name="Heinz E."/>
            <person name="Williams T.A."/>
            <person name="Nakjang S."/>
            <person name="Noel C.J."/>
            <person name="Swan D.C."/>
            <person name="Goldberg A.V."/>
            <person name="Harris S.R."/>
            <person name="Weinmaier T."/>
            <person name="Markert S."/>
            <person name="Becher D."/>
            <person name="Bernhardt J."/>
            <person name="Dagan T."/>
            <person name="Hacker C."/>
            <person name="Lucocq J.M."/>
            <person name="Schweder T."/>
            <person name="Rattei T."/>
            <person name="Hall N."/>
            <person name="Hirt R.P."/>
            <person name="Embley T.M."/>
        </authorList>
    </citation>
    <scope>NUCLEOTIDE SEQUENCE [LARGE SCALE GENOMIC DNA]</scope>
</reference>
<evidence type="ECO:0000313" key="1">
    <source>
        <dbReference type="EMBL" id="ELQ73863.1"/>
    </source>
</evidence>
<dbReference type="VEuPathDB" id="MicrosporidiaDB:THOM_3238"/>